<evidence type="ECO:0000256" key="2">
    <source>
        <dbReference type="ARBA" id="ARBA00023315"/>
    </source>
</evidence>
<dbReference type="PANTHER" id="PTHR10545:SF29">
    <property type="entry name" value="GH14572P-RELATED"/>
    <property type="match status" value="1"/>
</dbReference>
<dbReference type="EMBL" id="DWWO01000149">
    <property type="protein sequence ID" value="HJC35405.1"/>
    <property type="molecule type" value="Genomic_DNA"/>
</dbReference>
<dbReference type="Gene3D" id="3.40.630.30">
    <property type="match status" value="1"/>
</dbReference>
<protein>
    <submittedName>
        <fullName evidence="4">GNAT family N-acetyltransferase</fullName>
    </submittedName>
</protein>
<proteinExistence type="predicted"/>
<evidence type="ECO:0000313" key="4">
    <source>
        <dbReference type="EMBL" id="HJC35405.1"/>
    </source>
</evidence>
<dbReference type="SUPFAM" id="SSF55729">
    <property type="entry name" value="Acyl-CoA N-acyltransferases (Nat)"/>
    <property type="match status" value="1"/>
</dbReference>
<dbReference type="InterPro" id="IPR051016">
    <property type="entry name" value="Diverse_Substrate_AcTransf"/>
</dbReference>
<dbReference type="GO" id="GO:0008080">
    <property type="term" value="F:N-acetyltransferase activity"/>
    <property type="evidence" value="ECO:0007669"/>
    <property type="project" value="UniProtKB-ARBA"/>
</dbReference>
<keyword evidence="1" id="KW-0808">Transferase</keyword>
<sequence>MKVRLAEERDIPQIHDLLSQVALVHHKGRPDLFKYGQRKYTDDQLKEILHDKQRPVFAAVDENDCLQGYAFCIFQQHLNDNILTDIKTLYIDDLCVDETKRGMHIGKTIYEAVLDFAKEQGCYNVTLNVWSCNESAMKFYQSCGLKPQKVGMEVILDTAKQQEMASHASN</sequence>
<dbReference type="PANTHER" id="PTHR10545">
    <property type="entry name" value="DIAMINE N-ACETYLTRANSFERASE"/>
    <property type="match status" value="1"/>
</dbReference>
<name>A0A9D2NQE6_9FIRM</name>
<evidence type="ECO:0000256" key="1">
    <source>
        <dbReference type="ARBA" id="ARBA00022679"/>
    </source>
</evidence>
<organism evidence="4 5">
    <name type="scientific">Candidatus Mediterraneibacter faecipullorum</name>
    <dbReference type="NCBI Taxonomy" id="2838670"/>
    <lineage>
        <taxon>Bacteria</taxon>
        <taxon>Bacillati</taxon>
        <taxon>Bacillota</taxon>
        <taxon>Clostridia</taxon>
        <taxon>Lachnospirales</taxon>
        <taxon>Lachnospiraceae</taxon>
        <taxon>Mediterraneibacter</taxon>
    </lineage>
</organism>
<dbReference type="InterPro" id="IPR016181">
    <property type="entry name" value="Acyl_CoA_acyltransferase"/>
</dbReference>
<gene>
    <name evidence="4" type="ORF">H9758_12590</name>
</gene>
<dbReference type="Proteomes" id="UP000823890">
    <property type="component" value="Unassembled WGS sequence"/>
</dbReference>
<reference evidence="4" key="2">
    <citation type="submission" date="2021-04" db="EMBL/GenBank/DDBJ databases">
        <authorList>
            <person name="Gilroy R."/>
        </authorList>
    </citation>
    <scope>NUCLEOTIDE SEQUENCE</scope>
    <source>
        <strain evidence="4">ChiW19-954</strain>
    </source>
</reference>
<keyword evidence="2" id="KW-0012">Acyltransferase</keyword>
<dbReference type="CDD" id="cd04301">
    <property type="entry name" value="NAT_SF"/>
    <property type="match status" value="1"/>
</dbReference>
<dbReference type="PROSITE" id="PS51186">
    <property type="entry name" value="GNAT"/>
    <property type="match status" value="1"/>
</dbReference>
<reference evidence="4" key="1">
    <citation type="journal article" date="2021" name="PeerJ">
        <title>Extensive microbial diversity within the chicken gut microbiome revealed by metagenomics and culture.</title>
        <authorList>
            <person name="Gilroy R."/>
            <person name="Ravi A."/>
            <person name="Getino M."/>
            <person name="Pursley I."/>
            <person name="Horton D.L."/>
            <person name="Alikhan N.F."/>
            <person name="Baker D."/>
            <person name="Gharbi K."/>
            <person name="Hall N."/>
            <person name="Watson M."/>
            <person name="Adriaenssens E.M."/>
            <person name="Foster-Nyarko E."/>
            <person name="Jarju S."/>
            <person name="Secka A."/>
            <person name="Antonio M."/>
            <person name="Oren A."/>
            <person name="Chaudhuri R.R."/>
            <person name="La Ragione R."/>
            <person name="Hildebrand F."/>
            <person name="Pallen M.J."/>
        </authorList>
    </citation>
    <scope>NUCLEOTIDE SEQUENCE</scope>
    <source>
        <strain evidence="4">ChiW19-954</strain>
    </source>
</reference>
<feature type="domain" description="N-acetyltransferase" evidence="3">
    <location>
        <begin position="1"/>
        <end position="169"/>
    </location>
</feature>
<evidence type="ECO:0000259" key="3">
    <source>
        <dbReference type="PROSITE" id="PS51186"/>
    </source>
</evidence>
<dbReference type="InterPro" id="IPR000182">
    <property type="entry name" value="GNAT_dom"/>
</dbReference>
<dbReference type="Pfam" id="PF00583">
    <property type="entry name" value="Acetyltransf_1"/>
    <property type="match status" value="1"/>
</dbReference>
<accession>A0A9D2NQE6</accession>
<dbReference type="AlphaFoldDB" id="A0A9D2NQE6"/>
<evidence type="ECO:0000313" key="5">
    <source>
        <dbReference type="Proteomes" id="UP000823890"/>
    </source>
</evidence>
<comment type="caution">
    <text evidence="4">The sequence shown here is derived from an EMBL/GenBank/DDBJ whole genome shotgun (WGS) entry which is preliminary data.</text>
</comment>